<evidence type="ECO:0000259" key="10">
    <source>
        <dbReference type="PROSITE" id="PS50866"/>
    </source>
</evidence>
<evidence type="ECO:0000313" key="12">
    <source>
        <dbReference type="Proteomes" id="UP000245383"/>
    </source>
</evidence>
<evidence type="ECO:0000256" key="5">
    <source>
        <dbReference type="ARBA" id="ARBA00022989"/>
    </source>
</evidence>
<feature type="signal peptide" evidence="9">
    <location>
        <begin position="1"/>
        <end position="18"/>
    </location>
</feature>
<evidence type="ECO:0000256" key="4">
    <source>
        <dbReference type="ARBA" id="ARBA00022729"/>
    </source>
</evidence>
<proteinExistence type="inferred from homology"/>
<keyword evidence="5 8" id="KW-1133">Transmembrane helix</keyword>
<evidence type="ECO:0000256" key="9">
    <source>
        <dbReference type="SAM" id="SignalP"/>
    </source>
</evidence>
<evidence type="ECO:0000256" key="3">
    <source>
        <dbReference type="ARBA" id="ARBA00022692"/>
    </source>
</evidence>
<feature type="chain" id="PRO_5015507523" description="GOLD domain-containing protein" evidence="9">
    <location>
        <begin position="19"/>
        <end position="193"/>
    </location>
</feature>
<organism evidence="11 12">
    <name type="scientific">Smittium simulii</name>
    <dbReference type="NCBI Taxonomy" id="133385"/>
    <lineage>
        <taxon>Eukaryota</taxon>
        <taxon>Fungi</taxon>
        <taxon>Fungi incertae sedis</taxon>
        <taxon>Zoopagomycota</taxon>
        <taxon>Kickxellomycotina</taxon>
        <taxon>Harpellomycetes</taxon>
        <taxon>Harpellales</taxon>
        <taxon>Legeriomycetaceae</taxon>
        <taxon>Smittium</taxon>
    </lineage>
</organism>
<dbReference type="OrthoDB" id="62956at2759"/>
<dbReference type="AlphaFoldDB" id="A0A2T9YSJ1"/>
<feature type="domain" description="GOLD" evidence="10">
    <location>
        <begin position="28"/>
        <end position="159"/>
    </location>
</feature>
<dbReference type="PROSITE" id="PS50866">
    <property type="entry name" value="GOLD"/>
    <property type="match status" value="1"/>
</dbReference>
<name>A0A2T9YSJ1_9FUNG</name>
<accession>A0A2T9YSJ1</accession>
<evidence type="ECO:0000256" key="6">
    <source>
        <dbReference type="ARBA" id="ARBA00023136"/>
    </source>
</evidence>
<evidence type="ECO:0000313" key="11">
    <source>
        <dbReference type="EMBL" id="PVU95323.1"/>
    </source>
</evidence>
<dbReference type="PANTHER" id="PTHR22811">
    <property type="entry name" value="TRANSMEMBRANE EMP24 DOMAIN-CONTAINING PROTEIN"/>
    <property type="match status" value="1"/>
</dbReference>
<evidence type="ECO:0000256" key="1">
    <source>
        <dbReference type="ARBA" id="ARBA00004479"/>
    </source>
</evidence>
<evidence type="ECO:0000256" key="8">
    <source>
        <dbReference type="SAM" id="Phobius"/>
    </source>
</evidence>
<feature type="transmembrane region" description="Helical" evidence="8">
    <location>
        <begin position="161"/>
        <end position="183"/>
    </location>
</feature>
<dbReference type="InterPro" id="IPR009038">
    <property type="entry name" value="GOLD_dom"/>
</dbReference>
<protein>
    <recommendedName>
        <fullName evidence="10">GOLD domain-containing protein</fullName>
    </recommendedName>
</protein>
<keyword evidence="4 9" id="KW-0732">Signal</keyword>
<dbReference type="GO" id="GO:0016020">
    <property type="term" value="C:membrane"/>
    <property type="evidence" value="ECO:0007669"/>
    <property type="project" value="UniProtKB-SubCell"/>
</dbReference>
<dbReference type="Proteomes" id="UP000245383">
    <property type="component" value="Unassembled WGS sequence"/>
</dbReference>
<evidence type="ECO:0000256" key="7">
    <source>
        <dbReference type="RuleBase" id="RU003827"/>
    </source>
</evidence>
<comment type="similarity">
    <text evidence="2 7">Belongs to the EMP24/GP25L family.</text>
</comment>
<dbReference type="InterPro" id="IPR015720">
    <property type="entry name" value="Emp24-like"/>
</dbReference>
<reference evidence="11 12" key="1">
    <citation type="journal article" date="2018" name="MBio">
        <title>Comparative Genomics Reveals the Core Gene Toolbox for the Fungus-Insect Symbiosis.</title>
        <authorList>
            <person name="Wang Y."/>
            <person name="Stata M."/>
            <person name="Wang W."/>
            <person name="Stajich J.E."/>
            <person name="White M.M."/>
            <person name="Moncalvo J.M."/>
        </authorList>
    </citation>
    <scope>NUCLEOTIDE SEQUENCE [LARGE SCALE GENOMIC DNA]</scope>
    <source>
        <strain evidence="11 12">SWE-8-4</strain>
    </source>
</reference>
<keyword evidence="6 8" id="KW-0472">Membrane</keyword>
<keyword evidence="3 7" id="KW-0812">Transmembrane</keyword>
<dbReference type="SMART" id="SM01190">
    <property type="entry name" value="EMP24_GP25L"/>
    <property type="match status" value="1"/>
</dbReference>
<dbReference type="Pfam" id="PF01105">
    <property type="entry name" value="EMP24_GP25L"/>
    <property type="match status" value="1"/>
</dbReference>
<dbReference type="STRING" id="133385.A0A2T9YSJ1"/>
<dbReference type="EMBL" id="MBFR01000059">
    <property type="protein sequence ID" value="PVU95323.1"/>
    <property type="molecule type" value="Genomic_DNA"/>
</dbReference>
<comment type="caution">
    <text evidence="11">The sequence shown here is derived from an EMBL/GenBank/DDBJ whole genome shotgun (WGS) entry which is preliminary data.</text>
</comment>
<keyword evidence="12" id="KW-1185">Reference proteome</keyword>
<comment type="subcellular location">
    <subcellularLocation>
        <location evidence="1 7">Membrane</location>
        <topology evidence="1 7">Single-pass type I membrane protein</topology>
    </subcellularLocation>
</comment>
<gene>
    <name evidence="11" type="ORF">BB561_001905</name>
</gene>
<evidence type="ECO:0000256" key="2">
    <source>
        <dbReference type="ARBA" id="ARBA00007104"/>
    </source>
</evidence>
<sequence>MFRRLLFAFLALVPLVFSYTSILSTGATECYHEYLKKSDHFSISYEVVGKYNINFILRNANNIVIVDRRESPEGNFGTTAADSGKFSFCFTNPSQHGIVVNFNPHSPEEEVFLNKIESTEDIKKEMRSLSHNVEDVIDHFVFMFSRSEENEKVIYKLQSRVFWWATLQSITLISVCGWQVYYVTSIFKARGVV</sequence>